<sequence>MPKSYIVCYLVLPSCTSPTCNRYSCKFDSIEIVVLFSLSNCGHPECTLLSCLWL</sequence>
<evidence type="ECO:0000313" key="1">
    <source>
        <dbReference type="EMBL" id="JAD98487.1"/>
    </source>
</evidence>
<accession>A0A0A9ER31</accession>
<name>A0A0A9ER31_ARUDO</name>
<organism evidence="1">
    <name type="scientific">Arundo donax</name>
    <name type="common">Giant reed</name>
    <name type="synonym">Donax arundinaceus</name>
    <dbReference type="NCBI Taxonomy" id="35708"/>
    <lineage>
        <taxon>Eukaryota</taxon>
        <taxon>Viridiplantae</taxon>
        <taxon>Streptophyta</taxon>
        <taxon>Embryophyta</taxon>
        <taxon>Tracheophyta</taxon>
        <taxon>Spermatophyta</taxon>
        <taxon>Magnoliopsida</taxon>
        <taxon>Liliopsida</taxon>
        <taxon>Poales</taxon>
        <taxon>Poaceae</taxon>
        <taxon>PACMAD clade</taxon>
        <taxon>Arundinoideae</taxon>
        <taxon>Arundineae</taxon>
        <taxon>Arundo</taxon>
    </lineage>
</organism>
<dbReference type="EMBL" id="GBRH01199408">
    <property type="protein sequence ID" value="JAD98487.1"/>
    <property type="molecule type" value="Transcribed_RNA"/>
</dbReference>
<protein>
    <submittedName>
        <fullName evidence="1">Uncharacterized protein</fullName>
    </submittedName>
</protein>
<reference evidence="1" key="1">
    <citation type="submission" date="2014-09" db="EMBL/GenBank/DDBJ databases">
        <authorList>
            <person name="Magalhaes I.L.F."/>
            <person name="Oliveira U."/>
            <person name="Santos F.R."/>
            <person name="Vidigal T.H.D.A."/>
            <person name="Brescovit A.D."/>
            <person name="Santos A.J."/>
        </authorList>
    </citation>
    <scope>NUCLEOTIDE SEQUENCE</scope>
    <source>
        <tissue evidence="1">Shoot tissue taken approximately 20 cm above the soil surface</tissue>
    </source>
</reference>
<reference evidence="1" key="2">
    <citation type="journal article" date="2015" name="Data Brief">
        <title>Shoot transcriptome of the giant reed, Arundo donax.</title>
        <authorList>
            <person name="Barrero R.A."/>
            <person name="Guerrero F.D."/>
            <person name="Moolhuijzen P."/>
            <person name="Goolsby J.A."/>
            <person name="Tidwell J."/>
            <person name="Bellgard S.E."/>
            <person name="Bellgard M.I."/>
        </authorList>
    </citation>
    <scope>NUCLEOTIDE SEQUENCE</scope>
    <source>
        <tissue evidence="1">Shoot tissue taken approximately 20 cm above the soil surface</tissue>
    </source>
</reference>
<dbReference type="AlphaFoldDB" id="A0A0A9ER31"/>
<proteinExistence type="predicted"/>